<feature type="transmembrane region" description="Helical" evidence="1">
    <location>
        <begin position="362"/>
        <end position="381"/>
    </location>
</feature>
<dbReference type="PANTHER" id="PTHR12242">
    <property type="entry name" value="OS02G0130600 PROTEIN-RELATED"/>
    <property type="match status" value="1"/>
</dbReference>
<evidence type="ECO:0000313" key="2">
    <source>
        <dbReference type="EMBL" id="KAK6588624.1"/>
    </source>
</evidence>
<keyword evidence="1" id="KW-0472">Membrane</keyword>
<dbReference type="AlphaFoldDB" id="A0AAV9XWG9"/>
<dbReference type="InterPro" id="IPR049352">
    <property type="entry name" value="Rost"/>
</dbReference>
<proteinExistence type="predicted"/>
<feature type="transmembrane region" description="Helical" evidence="1">
    <location>
        <begin position="428"/>
        <end position="452"/>
    </location>
</feature>
<protein>
    <submittedName>
        <fullName evidence="2">Uncharacterized protein</fullName>
    </submittedName>
</protein>
<dbReference type="PANTHER" id="PTHR12242:SF1">
    <property type="entry name" value="MYND-TYPE DOMAIN-CONTAINING PROTEIN"/>
    <property type="match status" value="1"/>
</dbReference>
<evidence type="ECO:0000313" key="3">
    <source>
        <dbReference type="Proteomes" id="UP001311799"/>
    </source>
</evidence>
<reference evidence="2 3" key="1">
    <citation type="submission" date="2023-10" db="EMBL/GenBank/DDBJ databases">
        <title>Comparative genomics analysis reveals potential genetic determinants of host preference in Cryptosporidium xiaoi.</title>
        <authorList>
            <person name="Xiao L."/>
            <person name="Li J."/>
        </authorList>
    </citation>
    <scope>NUCLEOTIDE SEQUENCE [LARGE SCALE GENOMIC DNA]</scope>
    <source>
        <strain evidence="2 3">52996</strain>
    </source>
</reference>
<dbReference type="EMBL" id="JAWDEY010000031">
    <property type="protein sequence ID" value="KAK6588624.1"/>
    <property type="molecule type" value="Genomic_DNA"/>
</dbReference>
<dbReference type="Pfam" id="PF21534">
    <property type="entry name" value="Rost"/>
    <property type="match status" value="1"/>
</dbReference>
<dbReference type="Proteomes" id="UP001311799">
    <property type="component" value="Unassembled WGS sequence"/>
</dbReference>
<dbReference type="GO" id="GO:0016020">
    <property type="term" value="C:membrane"/>
    <property type="evidence" value="ECO:0007669"/>
    <property type="project" value="TreeGrafter"/>
</dbReference>
<sequence>MKEVSEDIDRGWRLLLERFVWEYNISRALKRISFTFDEFEQTLHFNSSWIFPQWFLIFLRLSMLIYLLFMLGFDLANYHSKGFLIYWGVYVTNWTYMITIIYYFFATVSTIYSYANNLIGRKNYVKLMKHPDYVNDKVIELEDKSESSDINQMSSSIKEFKIDDKENNYMITPSQELNVNKKESIKNKINDVQMVNIDLENQNKYKFRHESINSLSTTNESPCVKNILNNNNLIICDGENNSVNNNNIDDNFNEDIIKVKNKNKIIKNIENIPKRYIKHLKDNQFIVKYSDDGRPYFADEINQKMDNTTTNINLPLLIRLMWLFHTISLPASFIVAIVYWVMNIISPVSVDEFTYLTFNKHGIIAITLSIDTFITSIPFFISHTFYSFFYCLTYLIFTIVYFILKLPSPQGKDDLGFIYPAINFADPAVAVPCSLGIFVVLFLTSNIIWFFAGYSRNHAIDPLPRENKNRRRSSRVNYYV</sequence>
<feature type="transmembrane region" description="Helical" evidence="1">
    <location>
        <begin position="320"/>
        <end position="342"/>
    </location>
</feature>
<gene>
    <name evidence="2" type="ORF">RS030_3446</name>
</gene>
<keyword evidence="3" id="KW-1185">Reference proteome</keyword>
<keyword evidence="1" id="KW-0812">Transmembrane</keyword>
<feature type="transmembrane region" description="Helical" evidence="1">
    <location>
        <begin position="93"/>
        <end position="115"/>
    </location>
</feature>
<evidence type="ECO:0000256" key="1">
    <source>
        <dbReference type="SAM" id="Phobius"/>
    </source>
</evidence>
<feature type="transmembrane region" description="Helical" evidence="1">
    <location>
        <begin position="388"/>
        <end position="408"/>
    </location>
</feature>
<organism evidence="2 3">
    <name type="scientific">Cryptosporidium xiaoi</name>
    <dbReference type="NCBI Taxonomy" id="659607"/>
    <lineage>
        <taxon>Eukaryota</taxon>
        <taxon>Sar</taxon>
        <taxon>Alveolata</taxon>
        <taxon>Apicomplexa</taxon>
        <taxon>Conoidasida</taxon>
        <taxon>Coccidia</taxon>
        <taxon>Eucoccidiorida</taxon>
        <taxon>Eimeriorina</taxon>
        <taxon>Cryptosporidiidae</taxon>
        <taxon>Cryptosporidium</taxon>
    </lineage>
</organism>
<name>A0AAV9XWG9_9CRYT</name>
<comment type="caution">
    <text evidence="2">The sequence shown here is derived from an EMBL/GenBank/DDBJ whole genome shotgun (WGS) entry which is preliminary data.</text>
</comment>
<accession>A0AAV9XWG9</accession>
<keyword evidence="1" id="KW-1133">Transmembrane helix</keyword>
<feature type="transmembrane region" description="Helical" evidence="1">
    <location>
        <begin position="54"/>
        <end position="73"/>
    </location>
</feature>